<organism evidence="2 3">
    <name type="scientific">Dunaliella salina</name>
    <name type="common">Green alga</name>
    <name type="synonym">Protococcus salinus</name>
    <dbReference type="NCBI Taxonomy" id="3046"/>
    <lineage>
        <taxon>Eukaryota</taxon>
        <taxon>Viridiplantae</taxon>
        <taxon>Chlorophyta</taxon>
        <taxon>core chlorophytes</taxon>
        <taxon>Chlorophyceae</taxon>
        <taxon>CS clade</taxon>
        <taxon>Chlamydomonadales</taxon>
        <taxon>Dunaliellaceae</taxon>
        <taxon>Dunaliella</taxon>
    </lineage>
</organism>
<dbReference type="EMBL" id="MU069849">
    <property type="protein sequence ID" value="KAF5832787.1"/>
    <property type="molecule type" value="Genomic_DNA"/>
</dbReference>
<feature type="compositionally biased region" description="Polar residues" evidence="1">
    <location>
        <begin position="74"/>
        <end position="95"/>
    </location>
</feature>
<feature type="region of interest" description="Disordered" evidence="1">
    <location>
        <begin position="1"/>
        <end position="493"/>
    </location>
</feature>
<feature type="compositionally biased region" description="Polar residues" evidence="1">
    <location>
        <begin position="433"/>
        <end position="453"/>
    </location>
</feature>
<accession>A0ABQ7GDV3</accession>
<feature type="compositionally biased region" description="Low complexity" evidence="1">
    <location>
        <begin position="272"/>
        <end position="298"/>
    </location>
</feature>
<feature type="compositionally biased region" description="Low complexity" evidence="1">
    <location>
        <begin position="21"/>
        <end position="41"/>
    </location>
</feature>
<dbReference type="Proteomes" id="UP000815325">
    <property type="component" value="Unassembled WGS sequence"/>
</dbReference>
<feature type="compositionally biased region" description="Polar residues" evidence="1">
    <location>
        <begin position="104"/>
        <end position="119"/>
    </location>
</feature>
<protein>
    <submittedName>
        <fullName evidence="2">Uncharacterized protein</fullName>
    </submittedName>
</protein>
<feature type="compositionally biased region" description="Low complexity" evidence="1">
    <location>
        <begin position="149"/>
        <end position="165"/>
    </location>
</feature>
<proteinExistence type="predicted"/>
<evidence type="ECO:0000313" key="3">
    <source>
        <dbReference type="Proteomes" id="UP000815325"/>
    </source>
</evidence>
<evidence type="ECO:0000313" key="2">
    <source>
        <dbReference type="EMBL" id="KAF5832787.1"/>
    </source>
</evidence>
<feature type="compositionally biased region" description="Gly residues" evidence="1">
    <location>
        <begin position="134"/>
        <end position="148"/>
    </location>
</feature>
<keyword evidence="3" id="KW-1185">Reference proteome</keyword>
<reference evidence="2" key="1">
    <citation type="submission" date="2017-08" db="EMBL/GenBank/DDBJ databases">
        <authorList>
            <person name="Polle J.E."/>
            <person name="Barry K."/>
            <person name="Cushman J."/>
            <person name="Schmutz J."/>
            <person name="Tran D."/>
            <person name="Hathwaick L.T."/>
            <person name="Yim W.C."/>
            <person name="Jenkins J."/>
            <person name="Mckie-Krisberg Z.M."/>
            <person name="Prochnik S."/>
            <person name="Lindquist E."/>
            <person name="Dockter R.B."/>
            <person name="Adam C."/>
            <person name="Molina H."/>
            <person name="Bunkerborg J."/>
            <person name="Jin E."/>
            <person name="Buchheim M."/>
            <person name="Magnuson J."/>
        </authorList>
    </citation>
    <scope>NUCLEOTIDE SEQUENCE</scope>
    <source>
        <strain evidence="2">CCAP 19/18</strain>
    </source>
</reference>
<evidence type="ECO:0000256" key="1">
    <source>
        <dbReference type="SAM" id="MobiDB-lite"/>
    </source>
</evidence>
<feature type="compositionally biased region" description="Low complexity" evidence="1">
    <location>
        <begin position="241"/>
        <end position="257"/>
    </location>
</feature>
<comment type="caution">
    <text evidence="2">The sequence shown here is derived from an EMBL/GenBank/DDBJ whole genome shotgun (WGS) entry which is preliminary data.</text>
</comment>
<sequence length="562" mass="57137">MPRDGPAQPHVSTALHRRPHGSSQRSSMNGSASSNNLGASSHHTSSAQNPPLPLSASMPRTSNTHLHSLVQPPVLTSSASMPRRSTSGNIRSGSNAVAPPPPSISQCLESQRPGPSQTTASLASAAEAAVRRMGGAGGGGGGGAGDRGGAAILGTSRTSSGSSSAAGGGLSGVGMLNPLAGGKHGKQGVGQALFPTPQGALRAALSQQREVSKQAASRLHAEQLEDNFRVQPSSSGGAFTHQQLPLPRSPPLSHRSSAFAGAGGHSCDESSGHPSLLPAAALHAQHAQHAQQGSPGQGRAVLLDHRPPWSLPPKPSGGTSPPNFGAGGRAQQWGSRGGRSPSPPELESLLQGDEWPITSGGSLPEDIFLQGLGDRAFMPQPRAGSASDVTREKRISSGSGGGGASQPRGRQSLSQGNSRNLPRMHQGKPRLQPSASLSQVNSHKPSSSNILDTGSSGGGMQPGSGPLKKGGLDAGSALYANPGPTPFNPFHRPSLAGATSELFPIRSGRLGFHATSLPQTDAEDRPSQAQLQKGMPDALEERNSMGTDRSSDSVDIVGVISR</sequence>
<feature type="compositionally biased region" description="Basic and acidic residues" evidence="1">
    <location>
        <begin position="219"/>
        <end position="228"/>
    </location>
</feature>
<feature type="region of interest" description="Disordered" evidence="1">
    <location>
        <begin position="513"/>
        <end position="562"/>
    </location>
</feature>
<name>A0ABQ7GDV3_DUNSA</name>
<gene>
    <name evidence="2" type="ORF">DUNSADRAFT_11222</name>
</gene>
<feature type="compositionally biased region" description="Low complexity" evidence="1">
    <location>
        <begin position="553"/>
        <end position="562"/>
    </location>
</feature>
<feature type="compositionally biased region" description="Low complexity" evidence="1">
    <location>
        <begin position="120"/>
        <end position="133"/>
    </location>
</feature>